<dbReference type="EMBL" id="JBHRSV010000028">
    <property type="protein sequence ID" value="MFC2927374.1"/>
    <property type="molecule type" value="Genomic_DNA"/>
</dbReference>
<protein>
    <recommendedName>
        <fullName evidence="5">XapX domain-containing protein</fullName>
    </recommendedName>
</protein>
<feature type="region of interest" description="Disordered" evidence="1">
    <location>
        <begin position="54"/>
        <end position="86"/>
    </location>
</feature>
<name>A0ABV7A102_9PROT</name>
<accession>A0ABV7A102</accession>
<reference evidence="4" key="1">
    <citation type="journal article" date="2019" name="Int. J. Syst. Evol. Microbiol.">
        <title>The Global Catalogue of Microorganisms (GCM) 10K type strain sequencing project: providing services to taxonomists for standard genome sequencing and annotation.</title>
        <authorList>
            <consortium name="The Broad Institute Genomics Platform"/>
            <consortium name="The Broad Institute Genome Sequencing Center for Infectious Disease"/>
            <person name="Wu L."/>
            <person name="Ma J."/>
        </authorList>
    </citation>
    <scope>NUCLEOTIDE SEQUENCE [LARGE SCALE GENOMIC DNA]</scope>
    <source>
        <strain evidence="4">KCTC 52487</strain>
    </source>
</reference>
<keyword evidence="2" id="KW-1133">Transmembrane helix</keyword>
<keyword evidence="2" id="KW-0472">Membrane</keyword>
<organism evidence="3 4">
    <name type="scientific">Hyphobacterium vulgare</name>
    <dbReference type="NCBI Taxonomy" id="1736751"/>
    <lineage>
        <taxon>Bacteria</taxon>
        <taxon>Pseudomonadati</taxon>
        <taxon>Pseudomonadota</taxon>
        <taxon>Alphaproteobacteria</taxon>
        <taxon>Maricaulales</taxon>
        <taxon>Maricaulaceae</taxon>
        <taxon>Hyphobacterium</taxon>
    </lineage>
</organism>
<evidence type="ECO:0000256" key="2">
    <source>
        <dbReference type="SAM" id="Phobius"/>
    </source>
</evidence>
<proteinExistence type="predicted"/>
<evidence type="ECO:0008006" key="5">
    <source>
        <dbReference type="Google" id="ProtNLM"/>
    </source>
</evidence>
<dbReference type="Proteomes" id="UP001595379">
    <property type="component" value="Unassembled WGS sequence"/>
</dbReference>
<comment type="caution">
    <text evidence="3">The sequence shown here is derived from an EMBL/GenBank/DDBJ whole genome shotgun (WGS) entry which is preliminary data.</text>
</comment>
<dbReference type="RefSeq" id="WP_343163358.1">
    <property type="nucleotide sequence ID" value="NZ_JBHRSV010000028.1"/>
</dbReference>
<evidence type="ECO:0000313" key="4">
    <source>
        <dbReference type="Proteomes" id="UP001595379"/>
    </source>
</evidence>
<evidence type="ECO:0000256" key="1">
    <source>
        <dbReference type="SAM" id="MobiDB-lite"/>
    </source>
</evidence>
<gene>
    <name evidence="3" type="ORF">ACFOOR_14795</name>
</gene>
<evidence type="ECO:0000313" key="3">
    <source>
        <dbReference type="EMBL" id="MFC2927374.1"/>
    </source>
</evidence>
<keyword evidence="2" id="KW-0812">Transmembrane</keyword>
<sequence length="86" mass="8520">MNKPVMAILLAVAAANIGYAVWPTVEGRPLDDSLPLFIGGLVGATLAMVISRTKGRADPGNGSCDTSSKHVHDDGGDGGDGGGGGD</sequence>
<feature type="transmembrane region" description="Helical" evidence="2">
    <location>
        <begin position="36"/>
        <end position="53"/>
    </location>
</feature>
<keyword evidence="4" id="KW-1185">Reference proteome</keyword>